<evidence type="ECO:0000256" key="8">
    <source>
        <dbReference type="ARBA" id="ARBA00023002"/>
    </source>
</evidence>
<dbReference type="FunFam" id="4.10.95.10:FF:000001">
    <property type="entry name" value="Cytochrome c oxidase subunit 6A, mitochondrial"/>
    <property type="match status" value="1"/>
</dbReference>
<dbReference type="PROSITE" id="PS01329">
    <property type="entry name" value="COX6A"/>
    <property type="match status" value="1"/>
</dbReference>
<reference evidence="14" key="1">
    <citation type="journal article" date="2014" name="Genome Biol.">
        <title>Genome analysis of a major urban malaria vector mosquito, Anopheles stephensi.</title>
        <authorList>
            <person name="Jiang X."/>
            <person name="Peery A."/>
            <person name="Hall A.B."/>
            <person name="Sharma A."/>
            <person name="Chen X.G."/>
            <person name="Waterhouse R.M."/>
            <person name="Komissarov A."/>
            <person name="Riehle M.M."/>
            <person name="Shouche Y."/>
            <person name="Sharakhova M.V."/>
            <person name="Lawson D."/>
            <person name="Pakpour N."/>
            <person name="Arensburger P."/>
            <person name="Davidson V.L."/>
            <person name="Eiglmeier K."/>
            <person name="Emrich S."/>
            <person name="George P."/>
            <person name="Kennedy R.C."/>
            <person name="Mane S.P."/>
            <person name="Maslen G."/>
            <person name="Oringanje C."/>
            <person name="Qi Y."/>
            <person name="Settlage R."/>
            <person name="Tojo M."/>
            <person name="Tubio J.M."/>
            <person name="Unger M.F."/>
            <person name="Wang B."/>
            <person name="Vernick K.D."/>
            <person name="Ribeiro J.M."/>
            <person name="James A.A."/>
            <person name="Michel K."/>
            <person name="Riehle M.A."/>
            <person name="Luckhart S."/>
            <person name="Sharakhov I.V."/>
            <person name="Tu Z."/>
        </authorList>
    </citation>
    <scope>NUCLEOTIDE SEQUENCE [LARGE SCALE GENOMIC DNA]</scope>
    <source>
        <strain evidence="14">Indian</strain>
    </source>
</reference>
<keyword evidence="14" id="KW-1185">Reference proteome</keyword>
<dbReference type="Gene3D" id="4.10.95.10">
    <property type="entry name" value="Cytochrome c oxidase, subunit VIa"/>
    <property type="match status" value="1"/>
</dbReference>
<evidence type="ECO:0000313" key="14">
    <source>
        <dbReference type="Proteomes" id="UP000076408"/>
    </source>
</evidence>
<dbReference type="STRING" id="30069.A0A182Y968"/>
<evidence type="ECO:0000256" key="4">
    <source>
        <dbReference type="ARBA" id="ARBA00022692"/>
    </source>
</evidence>
<evidence type="ECO:0000256" key="10">
    <source>
        <dbReference type="ARBA" id="ARBA00023136"/>
    </source>
</evidence>
<evidence type="ECO:0000256" key="3">
    <source>
        <dbReference type="ARBA" id="ARBA00005553"/>
    </source>
</evidence>
<dbReference type="EnsemblMetazoa" id="ASTEI05004-RA">
    <property type="protein sequence ID" value="ASTEI05004-PA"/>
    <property type="gene ID" value="ASTEI05004"/>
</dbReference>
<proteinExistence type="inferred from homology"/>
<reference evidence="13" key="2">
    <citation type="submission" date="2020-05" db="UniProtKB">
        <authorList>
            <consortium name="EnsemblMetazoa"/>
        </authorList>
    </citation>
    <scope>IDENTIFICATION</scope>
    <source>
        <strain evidence="13">Indian</strain>
    </source>
</reference>
<dbReference type="SUPFAM" id="SSF81411">
    <property type="entry name" value="Mitochondrial cytochrome c oxidase subunit VIa"/>
    <property type="match status" value="1"/>
</dbReference>
<dbReference type="Pfam" id="PF02046">
    <property type="entry name" value="COX6A"/>
    <property type="match status" value="1"/>
</dbReference>
<evidence type="ECO:0000256" key="12">
    <source>
        <dbReference type="RuleBase" id="RU004397"/>
    </source>
</evidence>
<keyword evidence="6" id="KW-0809">Transit peptide</keyword>
<evidence type="ECO:0000256" key="9">
    <source>
        <dbReference type="ARBA" id="ARBA00023128"/>
    </source>
</evidence>
<dbReference type="VEuPathDB" id="VectorBase:ASTEI05004"/>
<dbReference type="CDD" id="cd00925">
    <property type="entry name" value="Cyt_c_Oxidase_VIa"/>
    <property type="match status" value="1"/>
</dbReference>
<keyword evidence="9 12" id="KW-0496">Mitochondrion</keyword>
<dbReference type="GO" id="GO:0006123">
    <property type="term" value="P:mitochondrial electron transport, cytochrome c to oxygen"/>
    <property type="evidence" value="ECO:0007669"/>
    <property type="project" value="TreeGrafter"/>
</dbReference>
<evidence type="ECO:0000256" key="11">
    <source>
        <dbReference type="RuleBase" id="RU004396"/>
    </source>
</evidence>
<dbReference type="GO" id="GO:0005743">
    <property type="term" value="C:mitochondrial inner membrane"/>
    <property type="evidence" value="ECO:0007669"/>
    <property type="project" value="UniProtKB-SubCell"/>
</dbReference>
<dbReference type="InterPro" id="IPR036418">
    <property type="entry name" value="Cyt_c_oxidase_su6a_sf"/>
</dbReference>
<dbReference type="OMA" id="GTHRKEG"/>
<keyword evidence="5 12" id="KW-0999">Mitochondrion inner membrane</keyword>
<comment type="pathway">
    <text evidence="2">Energy metabolism; oxidative phosphorylation.</text>
</comment>
<dbReference type="GO" id="GO:0016491">
    <property type="term" value="F:oxidoreductase activity"/>
    <property type="evidence" value="ECO:0007669"/>
    <property type="project" value="UniProtKB-KW"/>
</dbReference>
<evidence type="ECO:0000256" key="2">
    <source>
        <dbReference type="ARBA" id="ARBA00004673"/>
    </source>
</evidence>
<dbReference type="OrthoDB" id="5947505at2759"/>
<protein>
    <recommendedName>
        <fullName evidence="12">Cytochrome c oxidase subunit</fullName>
    </recommendedName>
    <alternativeName>
        <fullName evidence="12">Cytochrome c oxidase polypeptide VIa</fullName>
    </alternativeName>
</protein>
<evidence type="ECO:0000256" key="6">
    <source>
        <dbReference type="ARBA" id="ARBA00022946"/>
    </source>
</evidence>
<dbReference type="PANTHER" id="PTHR11504:SF0">
    <property type="entry name" value="CYTOCHROME C OXIDASE SUBUNIT"/>
    <property type="match status" value="1"/>
</dbReference>
<keyword evidence="10 12" id="KW-0472">Membrane</keyword>
<dbReference type="KEGG" id="aste:118513570"/>
<dbReference type="InterPro" id="IPR001349">
    <property type="entry name" value="Cyt_c_oxidase_su6a"/>
</dbReference>
<accession>A0A182Y968</accession>
<evidence type="ECO:0000256" key="7">
    <source>
        <dbReference type="ARBA" id="ARBA00022989"/>
    </source>
</evidence>
<dbReference type="RefSeq" id="XP_035915401.1">
    <property type="nucleotide sequence ID" value="XM_036059508.1"/>
</dbReference>
<keyword evidence="8" id="KW-0560">Oxidoreductase</keyword>
<dbReference type="GeneID" id="118513570"/>
<evidence type="ECO:0000313" key="13">
    <source>
        <dbReference type="EnsemblMetazoa" id="ASTEI05004-PA"/>
    </source>
</evidence>
<comment type="similarity">
    <text evidence="3 11">Belongs to the cytochrome c oxidase subunit 6A family.</text>
</comment>
<name>A0A182Y968_ANOST</name>
<sequence length="114" mass="13006">MWPNVALSTIRISIPEMLLKRKCTTGPSAVSGHTEPGGYKKWKKLTFLVALPGIGLCALNAFLAHRKEHEHRFRPKFVPYEYLCIRTKRFPWGDGVKTLFHNPEVNALPTGYEK</sequence>
<dbReference type="GO" id="GO:0030234">
    <property type="term" value="F:enzyme regulator activity"/>
    <property type="evidence" value="ECO:0007669"/>
    <property type="project" value="TreeGrafter"/>
</dbReference>
<dbReference type="Proteomes" id="UP000076408">
    <property type="component" value="Unassembled WGS sequence"/>
</dbReference>
<evidence type="ECO:0000256" key="1">
    <source>
        <dbReference type="ARBA" id="ARBA00004434"/>
    </source>
</evidence>
<dbReference type="VEuPathDB" id="VectorBase:ASTEI20_035003"/>
<dbReference type="PANTHER" id="PTHR11504">
    <property type="entry name" value="CYTOCHROME C OXIDASE POLYPEPTIDE VIA"/>
    <property type="match status" value="1"/>
</dbReference>
<dbReference type="VEuPathDB" id="VectorBase:ASTE008813"/>
<comment type="subcellular location">
    <subcellularLocation>
        <location evidence="1">Mitochondrion inner membrane</location>
        <topology evidence="1">Single-pass membrane protein</topology>
    </subcellularLocation>
</comment>
<keyword evidence="4" id="KW-0812">Transmembrane</keyword>
<dbReference type="UniPathway" id="UPA00705"/>
<evidence type="ECO:0000256" key="5">
    <source>
        <dbReference type="ARBA" id="ARBA00022792"/>
    </source>
</evidence>
<dbReference type="InterPro" id="IPR018507">
    <property type="entry name" value="Cyt_c_oxidase_su6a_CS"/>
</dbReference>
<organism evidence="13 14">
    <name type="scientific">Anopheles stephensi</name>
    <name type="common">Indo-Pakistan malaria mosquito</name>
    <dbReference type="NCBI Taxonomy" id="30069"/>
    <lineage>
        <taxon>Eukaryota</taxon>
        <taxon>Metazoa</taxon>
        <taxon>Ecdysozoa</taxon>
        <taxon>Arthropoda</taxon>
        <taxon>Hexapoda</taxon>
        <taxon>Insecta</taxon>
        <taxon>Pterygota</taxon>
        <taxon>Neoptera</taxon>
        <taxon>Endopterygota</taxon>
        <taxon>Diptera</taxon>
        <taxon>Nematocera</taxon>
        <taxon>Culicoidea</taxon>
        <taxon>Culicidae</taxon>
        <taxon>Anophelinae</taxon>
        <taxon>Anopheles</taxon>
    </lineage>
</organism>
<keyword evidence="7" id="KW-1133">Transmembrane helix</keyword>
<dbReference type="AlphaFoldDB" id="A0A182Y968"/>